<dbReference type="SUPFAM" id="SSF53098">
    <property type="entry name" value="Ribonuclease H-like"/>
    <property type="match status" value="1"/>
</dbReference>
<comment type="function">
    <text evidence="1">Involved in the transposition of the insertion sequence.</text>
</comment>
<keyword evidence="3" id="KW-0238">DNA-binding</keyword>
<dbReference type="InterPro" id="IPR047930">
    <property type="entry name" value="Transpos_IS6"/>
</dbReference>
<comment type="caution">
    <text evidence="6">The sequence shown here is derived from an EMBL/GenBank/DDBJ whole genome shotgun (WGS) entry which is preliminary data.</text>
</comment>
<keyword evidence="2" id="KW-0815">Transposition</keyword>
<dbReference type="InterPro" id="IPR052183">
    <property type="entry name" value="IS_Transposase"/>
</dbReference>
<protein>
    <submittedName>
        <fullName evidence="6">Transposase-like protein</fullName>
    </submittedName>
</protein>
<dbReference type="GO" id="GO:0006310">
    <property type="term" value="P:DNA recombination"/>
    <property type="evidence" value="ECO:0007669"/>
    <property type="project" value="UniProtKB-KW"/>
</dbReference>
<evidence type="ECO:0000313" key="7">
    <source>
        <dbReference type="Proteomes" id="UP000592780"/>
    </source>
</evidence>
<dbReference type="NCBIfam" id="NF033587">
    <property type="entry name" value="transpos_IS6"/>
    <property type="match status" value="1"/>
</dbReference>
<dbReference type="PANTHER" id="PTHR35528">
    <property type="entry name" value="BLL1675 PROTEIN"/>
    <property type="match status" value="1"/>
</dbReference>
<dbReference type="Proteomes" id="UP000592780">
    <property type="component" value="Unassembled WGS sequence"/>
</dbReference>
<dbReference type="Pfam" id="PF13610">
    <property type="entry name" value="DDE_Tnp_IS240"/>
    <property type="match status" value="1"/>
</dbReference>
<dbReference type="InterPro" id="IPR036397">
    <property type="entry name" value="RNaseH_sf"/>
</dbReference>
<keyword evidence="4" id="KW-0233">DNA recombination</keyword>
<dbReference type="Gene3D" id="3.30.420.10">
    <property type="entry name" value="Ribonuclease H-like superfamily/Ribonuclease H"/>
    <property type="match status" value="1"/>
</dbReference>
<feature type="domain" description="DDE" evidence="5">
    <location>
        <begin position="38"/>
        <end position="172"/>
    </location>
</feature>
<sequence length="191" mass="21852">MMAERGIDVDHSTVHRWAIKLLPALEKAFRRRKRAVGRSWRVDETYIKVKGQWKYLYRAVDKAGDTIDFLLCAHRDKAAAKRYFEKSIEWNGEPEVVTIDRSGANLAALGAINAGRETPIRIRQSKYLNNIIEQDHRAIKRRTRQMLGFKKFRCARILLGGIEVMHMIVKGQLNDGGVGQTPAQQFYSLAG</sequence>
<evidence type="ECO:0000256" key="2">
    <source>
        <dbReference type="ARBA" id="ARBA00022578"/>
    </source>
</evidence>
<gene>
    <name evidence="6" type="ORF">HDG40_007959</name>
</gene>
<evidence type="ECO:0000256" key="1">
    <source>
        <dbReference type="ARBA" id="ARBA00002286"/>
    </source>
</evidence>
<accession>A0A7W8VAX5</accession>
<dbReference type="GO" id="GO:0003677">
    <property type="term" value="F:DNA binding"/>
    <property type="evidence" value="ECO:0007669"/>
    <property type="project" value="UniProtKB-KW"/>
</dbReference>
<proteinExistence type="predicted"/>
<evidence type="ECO:0000256" key="4">
    <source>
        <dbReference type="ARBA" id="ARBA00023172"/>
    </source>
</evidence>
<name>A0A7W8VAX5_PARAM</name>
<dbReference type="EMBL" id="JACHDD010000050">
    <property type="protein sequence ID" value="MBB5429761.1"/>
    <property type="molecule type" value="Genomic_DNA"/>
</dbReference>
<keyword evidence="7" id="KW-1185">Reference proteome</keyword>
<evidence type="ECO:0000256" key="3">
    <source>
        <dbReference type="ARBA" id="ARBA00023125"/>
    </source>
</evidence>
<dbReference type="GO" id="GO:0032196">
    <property type="term" value="P:transposition"/>
    <property type="evidence" value="ECO:0007669"/>
    <property type="project" value="UniProtKB-KW"/>
</dbReference>
<evidence type="ECO:0000259" key="5">
    <source>
        <dbReference type="Pfam" id="PF13610"/>
    </source>
</evidence>
<reference evidence="6 7" key="1">
    <citation type="submission" date="2020-08" db="EMBL/GenBank/DDBJ databases">
        <title>Genomic Encyclopedia of Type Strains, Phase IV (KMG-V): Genome sequencing to study the core and pangenomes of soil and plant-associated prokaryotes.</title>
        <authorList>
            <person name="Whitman W."/>
        </authorList>
    </citation>
    <scope>NUCLEOTIDE SEQUENCE [LARGE SCALE GENOMIC DNA]</scope>
    <source>
        <strain evidence="6 7">JPY158</strain>
    </source>
</reference>
<dbReference type="InterPro" id="IPR032874">
    <property type="entry name" value="DDE_dom"/>
</dbReference>
<organism evidence="6 7">
    <name type="scientific">Paraburkholderia atlantica</name>
    <dbReference type="NCBI Taxonomy" id="2654982"/>
    <lineage>
        <taxon>Bacteria</taxon>
        <taxon>Pseudomonadati</taxon>
        <taxon>Pseudomonadota</taxon>
        <taxon>Betaproteobacteria</taxon>
        <taxon>Burkholderiales</taxon>
        <taxon>Burkholderiaceae</taxon>
        <taxon>Paraburkholderia</taxon>
    </lineage>
</organism>
<dbReference type="PANTHER" id="PTHR35528:SF3">
    <property type="entry name" value="BLL1675 PROTEIN"/>
    <property type="match status" value="1"/>
</dbReference>
<dbReference type="InterPro" id="IPR012337">
    <property type="entry name" value="RNaseH-like_sf"/>
</dbReference>
<dbReference type="AlphaFoldDB" id="A0A7W8VAX5"/>
<evidence type="ECO:0000313" key="6">
    <source>
        <dbReference type="EMBL" id="MBB5429761.1"/>
    </source>
</evidence>